<dbReference type="InterPro" id="IPR009387">
    <property type="entry name" value="HigB-2"/>
</dbReference>
<dbReference type="AlphaFoldDB" id="A0A158IH85"/>
<sequence length="90" mass="10213">MELQAELLAHPTAGDVIKGTGGLRKVRFGSSKRGKGKRGGIRVIYYYWVSGWQVWLFTLYGKDEMDDLSNDERRELAFALGAEMTSRKNK</sequence>
<proteinExistence type="predicted"/>
<name>A0A158IH85_9BURK</name>
<dbReference type="PIRSF" id="PIRSF039032">
    <property type="entry name" value="HigB-2"/>
    <property type="match status" value="1"/>
</dbReference>
<dbReference type="EMBL" id="FCOK02000051">
    <property type="protein sequence ID" value="SAL55743.1"/>
    <property type="molecule type" value="Genomic_DNA"/>
</dbReference>
<dbReference type="RefSeq" id="WP_197500355.1">
    <property type="nucleotide sequence ID" value="NZ_FCOK02000051.1"/>
</dbReference>
<dbReference type="Proteomes" id="UP000054683">
    <property type="component" value="Unassembled WGS sequence"/>
</dbReference>
<evidence type="ECO:0000313" key="2">
    <source>
        <dbReference type="Proteomes" id="UP000054683"/>
    </source>
</evidence>
<gene>
    <name evidence="1" type="primary">higB-2_2</name>
    <name evidence="1" type="ORF">AWB69_05995</name>
</gene>
<evidence type="ECO:0000313" key="1">
    <source>
        <dbReference type="EMBL" id="SAL55743.1"/>
    </source>
</evidence>
<organism evidence="1 2">
    <name type="scientific">Caballeronia udeis</name>
    <dbReference type="NCBI Taxonomy" id="1232866"/>
    <lineage>
        <taxon>Bacteria</taxon>
        <taxon>Pseudomonadati</taxon>
        <taxon>Pseudomonadota</taxon>
        <taxon>Betaproteobacteria</taxon>
        <taxon>Burkholderiales</taxon>
        <taxon>Burkholderiaceae</taxon>
        <taxon>Caballeronia</taxon>
    </lineage>
</organism>
<protein>
    <submittedName>
        <fullName evidence="1">Toxin HigB-2</fullName>
    </submittedName>
</protein>
<accession>A0A158IH85</accession>
<reference evidence="1 2" key="1">
    <citation type="submission" date="2016-01" db="EMBL/GenBank/DDBJ databases">
        <authorList>
            <person name="Oliw E.H."/>
        </authorList>
    </citation>
    <scope>NUCLEOTIDE SEQUENCE [LARGE SCALE GENOMIC DNA]</scope>
    <source>
        <strain evidence="1">LMG 27134</strain>
    </source>
</reference>